<dbReference type="PANTHER" id="PTHR43762">
    <property type="entry name" value="L-GULONOLACTONE OXIDASE"/>
    <property type="match status" value="1"/>
</dbReference>
<dbReference type="InterPro" id="IPR010031">
    <property type="entry name" value="FAD_lactone_oxidase-like"/>
</dbReference>
<dbReference type="InterPro" id="IPR016167">
    <property type="entry name" value="FAD-bd_PCMH_sub1"/>
</dbReference>
<evidence type="ECO:0000256" key="1">
    <source>
        <dbReference type="ARBA" id="ARBA00022630"/>
    </source>
</evidence>
<dbReference type="Gene3D" id="3.30.70.2520">
    <property type="match status" value="1"/>
</dbReference>
<accession>A0ABQ6CL93</accession>
<dbReference type="Gene3D" id="3.30.43.10">
    <property type="entry name" value="Uridine Diphospho-n-acetylenolpyruvylglucosamine Reductase, domain 2"/>
    <property type="match status" value="1"/>
</dbReference>
<name>A0ABQ6CL93_9HYPH</name>
<dbReference type="InterPro" id="IPR016169">
    <property type="entry name" value="FAD-bd_PCMH_sub2"/>
</dbReference>
<dbReference type="EMBL" id="BSPC01000015">
    <property type="protein sequence ID" value="GLS18996.1"/>
    <property type="molecule type" value="Genomic_DNA"/>
</dbReference>
<organism evidence="5 6">
    <name type="scientific">Labrys miyagiensis</name>
    <dbReference type="NCBI Taxonomy" id="346912"/>
    <lineage>
        <taxon>Bacteria</taxon>
        <taxon>Pseudomonadati</taxon>
        <taxon>Pseudomonadota</taxon>
        <taxon>Alphaproteobacteria</taxon>
        <taxon>Hyphomicrobiales</taxon>
        <taxon>Xanthobacteraceae</taxon>
        <taxon>Labrys</taxon>
    </lineage>
</organism>
<dbReference type="Gene3D" id="3.30.465.10">
    <property type="match status" value="1"/>
</dbReference>
<dbReference type="InterPro" id="IPR006094">
    <property type="entry name" value="Oxid_FAD_bind_N"/>
</dbReference>
<keyword evidence="1" id="KW-0285">Flavoprotein</keyword>
<dbReference type="Pfam" id="PF01565">
    <property type="entry name" value="FAD_binding_4"/>
    <property type="match status" value="1"/>
</dbReference>
<dbReference type="PIRSF" id="PIRSF000136">
    <property type="entry name" value="LGO_GLO"/>
    <property type="match status" value="1"/>
</dbReference>
<evidence type="ECO:0000256" key="2">
    <source>
        <dbReference type="ARBA" id="ARBA00022827"/>
    </source>
</evidence>
<dbReference type="PANTHER" id="PTHR43762:SF1">
    <property type="entry name" value="D-ARABINONO-1,4-LACTONE OXIDASE"/>
    <property type="match status" value="1"/>
</dbReference>
<dbReference type="InterPro" id="IPR016166">
    <property type="entry name" value="FAD-bd_PCMH"/>
</dbReference>
<keyword evidence="2" id="KW-0274">FAD</keyword>
<keyword evidence="6" id="KW-1185">Reference proteome</keyword>
<dbReference type="SUPFAM" id="SSF56176">
    <property type="entry name" value="FAD-binding/transporter-associated domain-like"/>
    <property type="match status" value="1"/>
</dbReference>
<dbReference type="Gene3D" id="1.10.45.10">
    <property type="entry name" value="Vanillyl-alcohol Oxidase, Chain A, domain 4"/>
    <property type="match status" value="1"/>
</dbReference>
<evidence type="ECO:0000259" key="4">
    <source>
        <dbReference type="PROSITE" id="PS51387"/>
    </source>
</evidence>
<dbReference type="InterPro" id="IPR036318">
    <property type="entry name" value="FAD-bd_PCMH-like_sf"/>
</dbReference>
<sequence length="507" mass="56190">MSDQDNGGDGNENRWTNWAGNLTSVPDEIAHPASLADVQALVKQSAGATMRTIGTGHSFSPLIVNNGETLVEMSHYVDGPRKAWRWQNKGIDLVSFLPSAPWADVRDALTAPDPSLPQMYLSSTGALASINATGFVAAGCHGTGWNQQTVSDFVYAVEFVAADGQLHVFSEDTTPNEMPSVRVNLGTLGIITKLTLRVEPLYNLHDEEIVTATESVMGPNPDGTGGEIRPENLHKLVTENEYVELFWFPGSGYNNGQIWIKKFNRTQNEPRDIPLRPDGWIDKMATSVMEWTSTHPLFWSPILSLAWNTIHDRAKAIEAKGGFVAPAPRVMFYADQAFPILDLEIAIPIPKTGPGTWDVGNIVRAWYAALNYAYKFQGDFPLTTCLHARFTKTSQSLLSPAYSTATEDRVCWMEILSAYPKSEPDAGKRAAAMAPHLAMINAVMPDWIGTRHGRPHWAKNWQYITPHVNVKSLYPSQNLQTFNALRRQLDPHGMFLNPFLTQQGLFT</sequence>
<dbReference type="PROSITE" id="PS51387">
    <property type="entry name" value="FAD_PCMH"/>
    <property type="match status" value="1"/>
</dbReference>
<evidence type="ECO:0000313" key="6">
    <source>
        <dbReference type="Proteomes" id="UP001156882"/>
    </source>
</evidence>
<comment type="caution">
    <text evidence="5">The sequence shown here is derived from an EMBL/GenBank/DDBJ whole genome shotgun (WGS) entry which is preliminary data.</text>
</comment>
<feature type="domain" description="FAD-binding PCMH-type" evidence="4">
    <location>
        <begin position="22"/>
        <end position="201"/>
    </location>
</feature>
<dbReference type="InterPro" id="IPR007173">
    <property type="entry name" value="ALO_C"/>
</dbReference>
<dbReference type="InterPro" id="IPR016171">
    <property type="entry name" value="Vanillyl_alc_oxidase_C-sub2"/>
</dbReference>
<evidence type="ECO:0000256" key="3">
    <source>
        <dbReference type="ARBA" id="ARBA00023002"/>
    </source>
</evidence>
<protein>
    <recommendedName>
        <fullName evidence="4">FAD-binding PCMH-type domain-containing protein</fullName>
    </recommendedName>
</protein>
<dbReference type="Proteomes" id="UP001156882">
    <property type="component" value="Unassembled WGS sequence"/>
</dbReference>
<proteinExistence type="predicted"/>
<dbReference type="RefSeq" id="WP_284311858.1">
    <property type="nucleotide sequence ID" value="NZ_BSPC01000015.1"/>
</dbReference>
<evidence type="ECO:0000313" key="5">
    <source>
        <dbReference type="EMBL" id="GLS18996.1"/>
    </source>
</evidence>
<keyword evidence="3" id="KW-0560">Oxidoreductase</keyword>
<dbReference type="Pfam" id="PF04030">
    <property type="entry name" value="ALO"/>
    <property type="match status" value="1"/>
</dbReference>
<reference evidence="6" key="1">
    <citation type="journal article" date="2019" name="Int. J. Syst. Evol. Microbiol.">
        <title>The Global Catalogue of Microorganisms (GCM) 10K type strain sequencing project: providing services to taxonomists for standard genome sequencing and annotation.</title>
        <authorList>
            <consortium name="The Broad Institute Genomics Platform"/>
            <consortium name="The Broad Institute Genome Sequencing Center for Infectious Disease"/>
            <person name="Wu L."/>
            <person name="Ma J."/>
        </authorList>
    </citation>
    <scope>NUCLEOTIDE SEQUENCE [LARGE SCALE GENOMIC DNA]</scope>
    <source>
        <strain evidence="6">NBRC 101365</strain>
    </source>
</reference>
<gene>
    <name evidence="5" type="ORF">GCM10007874_20130</name>
</gene>